<gene>
    <name evidence="2" type="ORF">NITINOP_1155</name>
</gene>
<feature type="compositionally biased region" description="Basic and acidic residues" evidence="1">
    <location>
        <begin position="523"/>
        <end position="542"/>
    </location>
</feature>
<feature type="region of interest" description="Disordered" evidence="1">
    <location>
        <begin position="520"/>
        <end position="546"/>
    </location>
</feature>
<evidence type="ECO:0000313" key="2">
    <source>
        <dbReference type="EMBL" id="CUQ66130.1"/>
    </source>
</evidence>
<feature type="region of interest" description="Disordered" evidence="1">
    <location>
        <begin position="398"/>
        <end position="418"/>
    </location>
</feature>
<feature type="compositionally biased region" description="Basic and acidic residues" evidence="1">
    <location>
        <begin position="98"/>
        <end position="111"/>
    </location>
</feature>
<dbReference type="KEGG" id="nio:NITINOP_1155"/>
<organism evidence="2 3">
    <name type="scientific">Candidatus Nitrospira inopinata</name>
    <dbReference type="NCBI Taxonomy" id="1715989"/>
    <lineage>
        <taxon>Bacteria</taxon>
        <taxon>Pseudomonadati</taxon>
        <taxon>Nitrospirota</taxon>
        <taxon>Nitrospiria</taxon>
        <taxon>Nitrospirales</taxon>
        <taxon>Nitrospiraceae</taxon>
        <taxon>Nitrospira</taxon>
    </lineage>
</organism>
<proteinExistence type="predicted"/>
<sequence length="577" mass="63021">MVAAEEKWVPAAGIGNIPGGADLARRQHTQLTGTDRPDPRGLKRHARRIGDRIVVRARIVGGIDLGHIPSRVIQRFGQRSPGRWIGFLHGVQHRRHVRAEGPDGRGTERDGLTSSDPDQHAGSVHRRPVARTRFELEKPESSLGPDLLNDAGRLRIPNDAEPILAFRKAVPIRTCCRRTARSGVVIVDAEAPAHAARSTAILNIDRVGVTRSRRGGNSILVAVPRSARDRHDGVPAGGAIEPLLRLDGNLRRTAARRAGAVRRASDDAIAARHGFLERIDAQKGRPVEQIPVPLRVGRAGGAHRCLGGCILKPAVGCVIDVAGEGVEKSAIRRGRDEVLIDRRGAAAGQHAAPSGIAGPVRHTAGVVQQEDDVRSNLLGNEGRNGVVLIHRLGFERLSPQETDEQGQRRGSTTRDVPAVHGHPPVLFCRLFRVAPRLLGQIDHDPVDFVDVVLLQPKPHLRVPHDGRQIDSVALGVEHLDLLIEFVVSSVDDNRAFTNAGHHALLRQSTNHRRPGLCVRHRRSEQAEPRAQADRCETNRDAQPRNQSHLRQEAAFLPHILFFHVWSPSPAHNATRPA</sequence>
<dbReference type="EMBL" id="LN885086">
    <property type="protein sequence ID" value="CUQ66130.1"/>
    <property type="molecule type" value="Genomic_DNA"/>
</dbReference>
<accession>A0A0S4KWX4</accession>
<name>A0A0S4KWX4_9BACT</name>
<protein>
    <submittedName>
        <fullName evidence="2">Uncharacterized protein</fullName>
    </submittedName>
</protein>
<dbReference type="AlphaFoldDB" id="A0A0S4KWX4"/>
<evidence type="ECO:0000313" key="3">
    <source>
        <dbReference type="Proteomes" id="UP000066284"/>
    </source>
</evidence>
<dbReference type="Proteomes" id="UP000066284">
    <property type="component" value="Chromosome 1"/>
</dbReference>
<keyword evidence="3" id="KW-1185">Reference proteome</keyword>
<reference evidence="3" key="1">
    <citation type="submission" date="2015-09" db="EMBL/GenBank/DDBJ databases">
        <authorList>
            <person name="Daims H."/>
        </authorList>
    </citation>
    <scope>NUCLEOTIDE SEQUENCE [LARGE SCALE GENOMIC DNA]</scope>
</reference>
<evidence type="ECO:0000256" key="1">
    <source>
        <dbReference type="SAM" id="MobiDB-lite"/>
    </source>
</evidence>
<feature type="region of interest" description="Disordered" evidence="1">
    <location>
        <begin position="95"/>
        <end position="141"/>
    </location>
</feature>